<comment type="caution">
    <text evidence="8">The sequence shown here is derived from an EMBL/GenBank/DDBJ whole genome shotgun (WGS) entry which is preliminary data.</text>
</comment>
<dbReference type="PANTHER" id="PTHR11265:SF0">
    <property type="entry name" value="12S RRNA N4-METHYLCYTIDINE METHYLTRANSFERASE"/>
    <property type="match status" value="1"/>
</dbReference>
<dbReference type="HAMAP" id="MF_01007">
    <property type="entry name" value="16SrRNA_methyltr_H"/>
    <property type="match status" value="1"/>
</dbReference>
<keyword evidence="3 6" id="KW-0489">Methyltransferase</keyword>
<dbReference type="Pfam" id="PF01795">
    <property type="entry name" value="Methyltransf_5"/>
    <property type="match status" value="1"/>
</dbReference>
<dbReference type="GO" id="GO:0005737">
    <property type="term" value="C:cytoplasm"/>
    <property type="evidence" value="ECO:0007669"/>
    <property type="project" value="UniProtKB-SubCell"/>
</dbReference>
<dbReference type="Gene3D" id="1.10.150.170">
    <property type="entry name" value="Putative methyltransferase TM0872, insert domain"/>
    <property type="match status" value="1"/>
</dbReference>
<feature type="binding site" evidence="6">
    <location>
        <begin position="32"/>
        <end position="34"/>
    </location>
    <ligand>
        <name>S-adenosyl-L-methionine</name>
        <dbReference type="ChEBI" id="CHEBI:59789"/>
    </ligand>
</feature>
<protein>
    <recommendedName>
        <fullName evidence="6">Ribosomal RNA small subunit methyltransferase H</fullName>
        <ecNumber evidence="6">2.1.1.199</ecNumber>
    </recommendedName>
    <alternativeName>
        <fullName evidence="6">16S rRNA m(4)C1402 methyltransferase</fullName>
    </alternativeName>
    <alternativeName>
        <fullName evidence="6">rRNA (cytosine-N(4)-)-methyltransferase RsmH</fullName>
    </alternativeName>
</protein>
<organism evidence="8">
    <name type="scientific">Caldimicrobium thiodismutans</name>
    <dbReference type="NCBI Taxonomy" id="1653476"/>
    <lineage>
        <taxon>Bacteria</taxon>
        <taxon>Pseudomonadati</taxon>
        <taxon>Thermodesulfobacteriota</taxon>
        <taxon>Thermodesulfobacteria</taxon>
        <taxon>Thermodesulfobacteriales</taxon>
        <taxon>Thermodesulfobacteriaceae</taxon>
        <taxon>Caldimicrobium</taxon>
    </lineage>
</organism>
<comment type="subcellular location">
    <subcellularLocation>
        <location evidence="6">Cytoplasm</location>
    </subcellularLocation>
</comment>
<dbReference type="PIRSF" id="PIRSF004486">
    <property type="entry name" value="MraW"/>
    <property type="match status" value="1"/>
</dbReference>
<feature type="region of interest" description="Disordered" evidence="7">
    <location>
        <begin position="266"/>
        <end position="291"/>
    </location>
</feature>
<keyword evidence="4 6" id="KW-0808">Transferase</keyword>
<sequence length="291" mass="33696">MVLHKPVLLKEVLEWLQVEEGKIIVDGTLGPGGHTEAFLKRGARVYAFEWNEETLKIAEERLRPYSDKLKIYPLNFVKIKEVLMKEGVLADGVLLDLGLSSFLLEGSGRGFSFQRDEPLDMRMSLALKVTAEEILNRYSERELEEIFSKGEVPKAKGLARFICERRKRERLVRTSQLVSLLRDFYRLHKKKEKDLLAIVFQSLRMEVNQELNNLERALKEIPDILKPKGRVAIISFHSLEDRLVKRAFREDERLLVLTKKPICPSAEEVKENPRARSAKMRVAERRPYDAG</sequence>
<feature type="binding site" evidence="6">
    <location>
        <position position="49"/>
    </location>
    <ligand>
        <name>S-adenosyl-L-methionine</name>
        <dbReference type="ChEBI" id="CHEBI:59789"/>
    </ligand>
</feature>
<feature type="compositionally biased region" description="Basic and acidic residues" evidence="7">
    <location>
        <begin position="281"/>
        <end position="291"/>
    </location>
</feature>
<dbReference type="Gene3D" id="3.40.50.150">
    <property type="entry name" value="Vaccinia Virus protein VP39"/>
    <property type="match status" value="1"/>
</dbReference>
<comment type="similarity">
    <text evidence="1 6">Belongs to the methyltransferase superfamily. RsmH family.</text>
</comment>
<name>A0A832LXH8_9BACT</name>
<reference evidence="8" key="1">
    <citation type="journal article" date="2020" name="mSystems">
        <title>Genome- and Community-Level Interaction Insights into Carbon Utilization and Element Cycling Functions of Hydrothermarchaeota in Hydrothermal Sediment.</title>
        <authorList>
            <person name="Zhou Z."/>
            <person name="Liu Y."/>
            <person name="Xu W."/>
            <person name="Pan J."/>
            <person name="Luo Z.H."/>
            <person name="Li M."/>
        </authorList>
    </citation>
    <scope>NUCLEOTIDE SEQUENCE [LARGE SCALE GENOMIC DNA]</scope>
    <source>
        <strain evidence="8">SpSt-605</strain>
    </source>
</reference>
<evidence type="ECO:0000256" key="2">
    <source>
        <dbReference type="ARBA" id="ARBA00022552"/>
    </source>
</evidence>
<evidence type="ECO:0000256" key="5">
    <source>
        <dbReference type="ARBA" id="ARBA00022691"/>
    </source>
</evidence>
<keyword evidence="5 6" id="KW-0949">S-adenosyl-L-methionine</keyword>
<dbReference type="EC" id="2.1.1.199" evidence="6"/>
<comment type="function">
    <text evidence="6">Specifically methylates the N4 position of cytidine in position 1402 (C1402) of 16S rRNA.</text>
</comment>
<evidence type="ECO:0000256" key="6">
    <source>
        <dbReference type="HAMAP-Rule" id="MF_01007"/>
    </source>
</evidence>
<feature type="binding site" evidence="6">
    <location>
        <position position="96"/>
    </location>
    <ligand>
        <name>S-adenosyl-L-methionine</name>
        <dbReference type="ChEBI" id="CHEBI:59789"/>
    </ligand>
</feature>
<keyword evidence="6" id="KW-0963">Cytoplasm</keyword>
<dbReference type="PANTHER" id="PTHR11265">
    <property type="entry name" value="S-ADENOSYL-METHYLTRANSFERASE MRAW"/>
    <property type="match status" value="1"/>
</dbReference>
<dbReference type="GO" id="GO:0071424">
    <property type="term" value="F:rRNA (cytosine-N4-)-methyltransferase activity"/>
    <property type="evidence" value="ECO:0007669"/>
    <property type="project" value="UniProtKB-UniRule"/>
</dbReference>
<comment type="catalytic activity">
    <reaction evidence="6">
        <text>cytidine(1402) in 16S rRNA + S-adenosyl-L-methionine = N(4)-methylcytidine(1402) in 16S rRNA + S-adenosyl-L-homocysteine + H(+)</text>
        <dbReference type="Rhea" id="RHEA:42928"/>
        <dbReference type="Rhea" id="RHEA-COMP:10286"/>
        <dbReference type="Rhea" id="RHEA-COMP:10287"/>
        <dbReference type="ChEBI" id="CHEBI:15378"/>
        <dbReference type="ChEBI" id="CHEBI:57856"/>
        <dbReference type="ChEBI" id="CHEBI:59789"/>
        <dbReference type="ChEBI" id="CHEBI:74506"/>
        <dbReference type="ChEBI" id="CHEBI:82748"/>
        <dbReference type="EC" id="2.1.1.199"/>
    </reaction>
</comment>
<evidence type="ECO:0000256" key="3">
    <source>
        <dbReference type="ARBA" id="ARBA00022603"/>
    </source>
</evidence>
<evidence type="ECO:0000256" key="7">
    <source>
        <dbReference type="SAM" id="MobiDB-lite"/>
    </source>
</evidence>
<evidence type="ECO:0000256" key="1">
    <source>
        <dbReference type="ARBA" id="ARBA00010396"/>
    </source>
</evidence>
<evidence type="ECO:0000313" key="8">
    <source>
        <dbReference type="EMBL" id="HGV55240.1"/>
    </source>
</evidence>
<dbReference type="InterPro" id="IPR002903">
    <property type="entry name" value="RsmH"/>
</dbReference>
<dbReference type="EMBL" id="DSZU01000068">
    <property type="protein sequence ID" value="HGV55240.1"/>
    <property type="molecule type" value="Genomic_DNA"/>
</dbReference>
<proteinExistence type="inferred from homology"/>
<keyword evidence="2 6" id="KW-0698">rRNA processing</keyword>
<dbReference type="InterPro" id="IPR029063">
    <property type="entry name" value="SAM-dependent_MTases_sf"/>
</dbReference>
<dbReference type="SUPFAM" id="SSF81799">
    <property type="entry name" value="Putative methyltransferase TM0872, insert domain"/>
    <property type="match status" value="1"/>
</dbReference>
<dbReference type="SUPFAM" id="SSF53335">
    <property type="entry name" value="S-adenosyl-L-methionine-dependent methyltransferases"/>
    <property type="match status" value="1"/>
</dbReference>
<dbReference type="InterPro" id="IPR023397">
    <property type="entry name" value="SAM-dep_MeTrfase_MraW_recog"/>
</dbReference>
<accession>A0A832LXH8</accession>
<gene>
    <name evidence="6 8" type="primary">rsmH</name>
    <name evidence="8" type="ORF">ENT73_04040</name>
</gene>
<dbReference type="GO" id="GO:0070475">
    <property type="term" value="P:rRNA base methylation"/>
    <property type="evidence" value="ECO:0007669"/>
    <property type="project" value="UniProtKB-UniRule"/>
</dbReference>
<dbReference type="AlphaFoldDB" id="A0A832LXH8"/>
<feature type="binding site" evidence="6">
    <location>
        <position position="76"/>
    </location>
    <ligand>
        <name>S-adenosyl-L-methionine</name>
        <dbReference type="ChEBI" id="CHEBI:59789"/>
    </ligand>
</feature>
<comment type="caution">
    <text evidence="6">Lacks conserved residue(s) required for the propagation of feature annotation.</text>
</comment>
<evidence type="ECO:0000256" key="4">
    <source>
        <dbReference type="ARBA" id="ARBA00022679"/>
    </source>
</evidence>
<dbReference type="NCBIfam" id="TIGR00006">
    <property type="entry name" value="16S rRNA (cytosine(1402)-N(4))-methyltransferase RsmH"/>
    <property type="match status" value="1"/>
</dbReference>